<gene>
    <name evidence="2" type="ORF">GUITHDRAFT_140370</name>
</gene>
<dbReference type="HOGENOM" id="CLU_351108_0_0_1"/>
<sequence length="652" mass="73325">MSSPPHDASPLRSDRSFSASRRDAGSLVVDDLLQGMNEWRNIQDVIRSTFKALHDVIKAQGDAVKSLERQLEGKASSADVQAALQRKANIADVNRSISDIAHSLETKALVGDLDNKPDRDEVQKSALKGKASLADVTSELDRKADRDEIESFRSQVEKHLNDLSSKLEEQSREIERRALRDEVTSQLLRKMDISPFEEKFGSVGPHRTVAQILYNKVDNATLDKAINNMMDEESYCNGIRHNDNISKLSMRLDAVDSDMYASKTSVHKQSSDLQMKMETLAREVSQLTNTHQGSSTSLLEMKTLISQNNAEYAQQISKMRADCKADMNEVESSLGFKIKTEITAARDQFERRLMDTVQELDERIENLKTFNRRILDNLEKEISIKADKSALDKKIGYDAMDESLAIQEQSLQRVVSMVMMDGIHKEMEQKYKNLDEECLTETEELKRDMRKKADIKEVNLLIDSKADVDEVDVVLARCLHLLPLLFNLPALSHPLTPRPEVNRALLDVNGQLSLKASMADISSTLHEQVMLNSALITELCLGRWIWKSLKTKLGIFSRKKPTVKVQVNGEPILTISPQSRLTADCQSYLLIFVAAYNNMEGEATQLGQVHQQASNITGLTHIDFLALPSRARIAIAYQGDEDAEAFLGLRKL</sequence>
<dbReference type="EnsemblProtists" id="EKX43613">
    <property type="protein sequence ID" value="EKX43613"/>
    <property type="gene ID" value="GUITHDRAFT_140370"/>
</dbReference>
<evidence type="ECO:0000313" key="4">
    <source>
        <dbReference type="Proteomes" id="UP000011087"/>
    </source>
</evidence>
<dbReference type="PANTHER" id="PTHR40131:SF1">
    <property type="entry name" value="C1Q DOMAIN-CONTAINING PROTEIN"/>
    <property type="match status" value="1"/>
</dbReference>
<proteinExistence type="predicted"/>
<dbReference type="GeneID" id="17300242"/>
<reference evidence="2 4" key="1">
    <citation type="journal article" date="2012" name="Nature">
        <title>Algal genomes reveal evolutionary mosaicism and the fate of nucleomorphs.</title>
        <authorList>
            <consortium name="DOE Joint Genome Institute"/>
            <person name="Curtis B.A."/>
            <person name="Tanifuji G."/>
            <person name="Burki F."/>
            <person name="Gruber A."/>
            <person name="Irimia M."/>
            <person name="Maruyama S."/>
            <person name="Arias M.C."/>
            <person name="Ball S.G."/>
            <person name="Gile G.H."/>
            <person name="Hirakawa Y."/>
            <person name="Hopkins J.F."/>
            <person name="Kuo A."/>
            <person name="Rensing S.A."/>
            <person name="Schmutz J."/>
            <person name="Symeonidi A."/>
            <person name="Elias M."/>
            <person name="Eveleigh R.J."/>
            <person name="Herman E.K."/>
            <person name="Klute M.J."/>
            <person name="Nakayama T."/>
            <person name="Obornik M."/>
            <person name="Reyes-Prieto A."/>
            <person name="Armbrust E.V."/>
            <person name="Aves S.J."/>
            <person name="Beiko R.G."/>
            <person name="Coutinho P."/>
            <person name="Dacks J.B."/>
            <person name="Durnford D.G."/>
            <person name="Fast N.M."/>
            <person name="Green B.R."/>
            <person name="Grisdale C.J."/>
            <person name="Hempel F."/>
            <person name="Henrissat B."/>
            <person name="Hoppner M.P."/>
            <person name="Ishida K."/>
            <person name="Kim E."/>
            <person name="Koreny L."/>
            <person name="Kroth P.G."/>
            <person name="Liu Y."/>
            <person name="Malik S.B."/>
            <person name="Maier U.G."/>
            <person name="McRose D."/>
            <person name="Mock T."/>
            <person name="Neilson J.A."/>
            <person name="Onodera N.T."/>
            <person name="Poole A.M."/>
            <person name="Pritham E.J."/>
            <person name="Richards T.A."/>
            <person name="Rocap G."/>
            <person name="Roy S.W."/>
            <person name="Sarai C."/>
            <person name="Schaack S."/>
            <person name="Shirato S."/>
            <person name="Slamovits C.H."/>
            <person name="Spencer D.F."/>
            <person name="Suzuki S."/>
            <person name="Worden A.Z."/>
            <person name="Zauner S."/>
            <person name="Barry K."/>
            <person name="Bell C."/>
            <person name="Bharti A.K."/>
            <person name="Crow J.A."/>
            <person name="Grimwood J."/>
            <person name="Kramer R."/>
            <person name="Lindquist E."/>
            <person name="Lucas S."/>
            <person name="Salamov A."/>
            <person name="McFadden G.I."/>
            <person name="Lane C.E."/>
            <person name="Keeling P.J."/>
            <person name="Gray M.W."/>
            <person name="Grigoriev I.V."/>
            <person name="Archibald J.M."/>
        </authorList>
    </citation>
    <scope>NUCLEOTIDE SEQUENCE</scope>
    <source>
        <strain evidence="2 4">CCMP2712</strain>
    </source>
</reference>
<evidence type="ECO:0000313" key="2">
    <source>
        <dbReference type="EMBL" id="EKX43613.1"/>
    </source>
</evidence>
<organism evidence="2">
    <name type="scientific">Guillardia theta (strain CCMP2712)</name>
    <name type="common">Cryptophyte</name>
    <dbReference type="NCBI Taxonomy" id="905079"/>
    <lineage>
        <taxon>Eukaryota</taxon>
        <taxon>Cryptophyceae</taxon>
        <taxon>Pyrenomonadales</taxon>
        <taxon>Geminigeraceae</taxon>
        <taxon>Guillardia</taxon>
    </lineage>
</organism>
<name>L1J504_GUITC</name>
<reference evidence="4" key="2">
    <citation type="submission" date="2012-11" db="EMBL/GenBank/DDBJ databases">
        <authorList>
            <person name="Kuo A."/>
            <person name="Curtis B.A."/>
            <person name="Tanifuji G."/>
            <person name="Burki F."/>
            <person name="Gruber A."/>
            <person name="Irimia M."/>
            <person name="Maruyama S."/>
            <person name="Arias M.C."/>
            <person name="Ball S.G."/>
            <person name="Gile G.H."/>
            <person name="Hirakawa Y."/>
            <person name="Hopkins J.F."/>
            <person name="Rensing S.A."/>
            <person name="Schmutz J."/>
            <person name="Symeonidi A."/>
            <person name="Elias M."/>
            <person name="Eveleigh R.J."/>
            <person name="Herman E.K."/>
            <person name="Klute M.J."/>
            <person name="Nakayama T."/>
            <person name="Obornik M."/>
            <person name="Reyes-Prieto A."/>
            <person name="Armbrust E.V."/>
            <person name="Aves S.J."/>
            <person name="Beiko R.G."/>
            <person name="Coutinho P."/>
            <person name="Dacks J.B."/>
            <person name="Durnford D.G."/>
            <person name="Fast N.M."/>
            <person name="Green B.R."/>
            <person name="Grisdale C."/>
            <person name="Hempe F."/>
            <person name="Henrissat B."/>
            <person name="Hoppner M.P."/>
            <person name="Ishida K.-I."/>
            <person name="Kim E."/>
            <person name="Koreny L."/>
            <person name="Kroth P.G."/>
            <person name="Liu Y."/>
            <person name="Malik S.-B."/>
            <person name="Maier U.G."/>
            <person name="McRose D."/>
            <person name="Mock T."/>
            <person name="Neilson J.A."/>
            <person name="Onodera N.T."/>
            <person name="Poole A.M."/>
            <person name="Pritham E.J."/>
            <person name="Richards T.A."/>
            <person name="Rocap G."/>
            <person name="Roy S.W."/>
            <person name="Sarai C."/>
            <person name="Schaack S."/>
            <person name="Shirato S."/>
            <person name="Slamovits C.H."/>
            <person name="Spencer D.F."/>
            <person name="Suzuki S."/>
            <person name="Worden A.Z."/>
            <person name="Zauner S."/>
            <person name="Barry K."/>
            <person name="Bell C."/>
            <person name="Bharti A.K."/>
            <person name="Crow J.A."/>
            <person name="Grimwood J."/>
            <person name="Kramer R."/>
            <person name="Lindquist E."/>
            <person name="Lucas S."/>
            <person name="Salamov A."/>
            <person name="McFadden G.I."/>
            <person name="Lane C.E."/>
            <person name="Keeling P.J."/>
            <person name="Gray M.W."/>
            <person name="Grigoriev I.V."/>
            <person name="Archibald J.M."/>
        </authorList>
    </citation>
    <scope>NUCLEOTIDE SEQUENCE</scope>
    <source>
        <strain evidence="4">CCMP2712</strain>
    </source>
</reference>
<dbReference type="EMBL" id="JH993009">
    <property type="protein sequence ID" value="EKX43613.1"/>
    <property type="molecule type" value="Genomic_DNA"/>
</dbReference>
<accession>L1J504</accession>
<dbReference type="OrthoDB" id="65833at2759"/>
<dbReference type="OMA" id="DNNSIMI"/>
<keyword evidence="1" id="KW-0175">Coiled coil</keyword>
<dbReference type="PANTHER" id="PTHR40131">
    <property type="entry name" value="C1Q DOMAIN-CONTAINING PROTEIN"/>
    <property type="match status" value="1"/>
</dbReference>
<dbReference type="Proteomes" id="UP000011087">
    <property type="component" value="Unassembled WGS sequence"/>
</dbReference>
<dbReference type="RefSeq" id="XP_005830593.1">
    <property type="nucleotide sequence ID" value="XM_005830536.1"/>
</dbReference>
<protein>
    <submittedName>
        <fullName evidence="2 3">Uncharacterized protein</fullName>
    </submittedName>
</protein>
<evidence type="ECO:0000256" key="1">
    <source>
        <dbReference type="SAM" id="Coils"/>
    </source>
</evidence>
<reference evidence="3" key="3">
    <citation type="submission" date="2016-03" db="UniProtKB">
        <authorList>
            <consortium name="EnsemblProtists"/>
        </authorList>
    </citation>
    <scope>IDENTIFICATION</scope>
</reference>
<dbReference type="KEGG" id="gtt:GUITHDRAFT_140370"/>
<keyword evidence="4" id="KW-1185">Reference proteome</keyword>
<feature type="coiled-coil region" evidence="1">
    <location>
        <begin position="153"/>
        <end position="180"/>
    </location>
</feature>
<dbReference type="PaxDb" id="55529-EKX43613"/>
<evidence type="ECO:0000313" key="3">
    <source>
        <dbReference type="EnsemblProtists" id="EKX43613"/>
    </source>
</evidence>
<dbReference type="AlphaFoldDB" id="L1J504"/>